<organism evidence="2">
    <name type="scientific">Notodromas monacha</name>
    <dbReference type="NCBI Taxonomy" id="399045"/>
    <lineage>
        <taxon>Eukaryota</taxon>
        <taxon>Metazoa</taxon>
        <taxon>Ecdysozoa</taxon>
        <taxon>Arthropoda</taxon>
        <taxon>Crustacea</taxon>
        <taxon>Oligostraca</taxon>
        <taxon>Ostracoda</taxon>
        <taxon>Podocopa</taxon>
        <taxon>Podocopida</taxon>
        <taxon>Cypridocopina</taxon>
        <taxon>Cypridoidea</taxon>
        <taxon>Cyprididae</taxon>
        <taxon>Notodromas</taxon>
    </lineage>
</organism>
<dbReference type="AlphaFoldDB" id="A0A7R9BNR2"/>
<dbReference type="EMBL" id="OA883364">
    <property type="protein sequence ID" value="CAD7278715.1"/>
    <property type="molecule type" value="Genomic_DNA"/>
</dbReference>
<keyword evidence="1" id="KW-1133">Transmembrane helix</keyword>
<dbReference type="EMBL" id="CAJPEX010001327">
    <property type="protein sequence ID" value="CAG0918867.1"/>
    <property type="molecule type" value="Genomic_DNA"/>
</dbReference>
<dbReference type="OrthoDB" id="6354412at2759"/>
<sequence length="148" mass="17031">MDLEGNRWTPKKTPKQGFRFLRSLLARIIPLEATHRSDRIRVRLSYLYVFFAWNALGLLVYANMKRKDELGSNWKKYYTIAPGKDEAEGSANTPPPGVQWANVLELPGNVHYYRMKGSSIAEEFTMSEEERKKLFSESSKDQKSPAGE</sequence>
<feature type="transmembrane region" description="Helical" evidence="1">
    <location>
        <begin position="46"/>
        <end position="64"/>
    </location>
</feature>
<keyword evidence="1" id="KW-0472">Membrane</keyword>
<keyword evidence="3" id="KW-1185">Reference proteome</keyword>
<gene>
    <name evidence="2" type="ORF">NMOB1V02_LOCUS6412</name>
</gene>
<proteinExistence type="predicted"/>
<evidence type="ECO:0000313" key="2">
    <source>
        <dbReference type="EMBL" id="CAD7278715.1"/>
    </source>
</evidence>
<evidence type="ECO:0000313" key="3">
    <source>
        <dbReference type="Proteomes" id="UP000678499"/>
    </source>
</evidence>
<evidence type="ECO:0000256" key="1">
    <source>
        <dbReference type="SAM" id="Phobius"/>
    </source>
</evidence>
<name>A0A7R9BNR2_9CRUS</name>
<accession>A0A7R9BNR2</accession>
<reference evidence="2" key="1">
    <citation type="submission" date="2020-11" db="EMBL/GenBank/DDBJ databases">
        <authorList>
            <person name="Tran Van P."/>
        </authorList>
    </citation>
    <scope>NUCLEOTIDE SEQUENCE</scope>
</reference>
<dbReference type="Proteomes" id="UP000678499">
    <property type="component" value="Unassembled WGS sequence"/>
</dbReference>
<protein>
    <submittedName>
        <fullName evidence="2">Uncharacterized protein</fullName>
    </submittedName>
</protein>
<keyword evidence="1" id="KW-0812">Transmembrane</keyword>